<evidence type="ECO:0000256" key="1">
    <source>
        <dbReference type="ARBA" id="ARBA00004701"/>
    </source>
</evidence>
<evidence type="ECO:0000256" key="8">
    <source>
        <dbReference type="PIRNR" id="PIRNR000124"/>
    </source>
</evidence>
<dbReference type="SUPFAM" id="SSF52413">
    <property type="entry name" value="UDP-glucose/GDP-mannose dehydrogenase C-terminal domain"/>
    <property type="match status" value="1"/>
</dbReference>
<name>A0ABY6CFY9_9HYPH</name>
<dbReference type="PIRSF" id="PIRSF500134">
    <property type="entry name" value="UDPglc_DH_bac"/>
    <property type="match status" value="1"/>
</dbReference>
<dbReference type="Pfam" id="PF03720">
    <property type="entry name" value="UDPG_MGDP_dh_C"/>
    <property type="match status" value="1"/>
</dbReference>
<evidence type="ECO:0000256" key="7">
    <source>
        <dbReference type="ARBA" id="ARBA00047473"/>
    </source>
</evidence>
<dbReference type="PANTHER" id="PTHR43750">
    <property type="entry name" value="UDP-GLUCOSE 6-DEHYDROGENASE TUAD"/>
    <property type="match status" value="1"/>
</dbReference>
<evidence type="ECO:0000313" key="10">
    <source>
        <dbReference type="EMBL" id="UXN71154.1"/>
    </source>
</evidence>
<keyword evidence="6 8" id="KW-0520">NAD</keyword>
<sequence length="453" mass="47678">MKIVILGAGYVGLTTSACLAELGHQVTCCDIDAGRVAALNRAETPIYEPGLGDLIKAQMQAGRLAFACDAKQAVGTANAVFLAVGTPSSEDGDIDLSYVEAAATEIAPYLPEGAVLVVKSTVVAGTAQRLKRLVDTRRGRDDIAVASNPEFLREGSAIEDFLHADRIIIGVDDAQSEALLRTLYRPLTRAGVPLLATRTVNAELIKYAANAMLALKIGFINDVADLCEALGGDVKAVADGIGRDHRIGTAFLAAGPGFGGSCFPKDTRAFASTGRRYGRPQPLIEALIEGNEARKGALAQRIIHAAPRHGRVAILGTSFKANTDDVREAAALTIVPRLIEAGLEVHAHDPQPGAAKRLLAAAHWHDTALAATRDADVAVILTEWDEYRTLDLTQLARAMRGRLLLDFRNIVVAQEAARAGLDYQGLGLPAAPSAQIRRGQGAAGSLRVAASPA</sequence>
<comment type="pathway">
    <text evidence="1">Nucleotide-sugar biosynthesis; UDP-alpha-D-glucuronate biosynthesis; UDP-alpha-D-glucuronate from UDP-alpha-D-glucose: step 1/1.</text>
</comment>
<dbReference type="InterPro" id="IPR014027">
    <property type="entry name" value="UDP-Glc/GDP-Man_DH_C"/>
</dbReference>
<dbReference type="InterPro" id="IPR017476">
    <property type="entry name" value="UDP-Glc/GDP-Man"/>
</dbReference>
<evidence type="ECO:0000256" key="2">
    <source>
        <dbReference type="ARBA" id="ARBA00006601"/>
    </source>
</evidence>
<dbReference type="EC" id="1.1.1.22" evidence="3 8"/>
<dbReference type="InterPro" id="IPR036220">
    <property type="entry name" value="UDP-Glc/GDP-Man_DH_C_sf"/>
</dbReference>
<evidence type="ECO:0000259" key="9">
    <source>
        <dbReference type="SMART" id="SM00984"/>
    </source>
</evidence>
<reference evidence="10 11" key="1">
    <citation type="submission" date="2022-09" db="EMBL/GenBank/DDBJ databases">
        <title>Interaction between co-microsymbionts with complementary sets of symbiotic genes in legume-rhizobium systems.</title>
        <authorList>
            <person name="Safronova V."/>
            <person name="Sazanova A."/>
            <person name="Afonin A."/>
            <person name="Chirak E."/>
        </authorList>
    </citation>
    <scope>NUCLEOTIDE SEQUENCE [LARGE SCALE GENOMIC DNA]</scope>
    <source>
        <strain evidence="10 11">A18/4-1</strain>
    </source>
</reference>
<dbReference type="Gene3D" id="1.20.5.100">
    <property type="entry name" value="Cytochrome c1, transmembrane anchor, C-terminal"/>
    <property type="match status" value="1"/>
</dbReference>
<comment type="similarity">
    <text evidence="2 8">Belongs to the UDP-glucose/GDP-mannose dehydrogenase family.</text>
</comment>
<dbReference type="InterPro" id="IPR001732">
    <property type="entry name" value="UDP-Glc/GDP-Man_DH_N"/>
</dbReference>
<dbReference type="Pfam" id="PF03721">
    <property type="entry name" value="UDPG_MGDP_dh_N"/>
    <property type="match status" value="1"/>
</dbReference>
<evidence type="ECO:0000256" key="4">
    <source>
        <dbReference type="ARBA" id="ARBA00015132"/>
    </source>
</evidence>
<dbReference type="InterPro" id="IPR008927">
    <property type="entry name" value="6-PGluconate_DH-like_C_sf"/>
</dbReference>
<evidence type="ECO:0000256" key="3">
    <source>
        <dbReference type="ARBA" id="ARBA00012954"/>
    </source>
</evidence>
<dbReference type="PANTHER" id="PTHR43750:SF3">
    <property type="entry name" value="UDP-GLUCOSE 6-DEHYDROGENASE TUAD"/>
    <property type="match status" value="1"/>
</dbReference>
<evidence type="ECO:0000256" key="5">
    <source>
        <dbReference type="ARBA" id="ARBA00023002"/>
    </source>
</evidence>
<dbReference type="NCBIfam" id="TIGR03026">
    <property type="entry name" value="NDP-sugDHase"/>
    <property type="match status" value="1"/>
</dbReference>
<dbReference type="Proteomes" id="UP001061862">
    <property type="component" value="Chromosome"/>
</dbReference>
<evidence type="ECO:0000256" key="6">
    <source>
        <dbReference type="ARBA" id="ARBA00023027"/>
    </source>
</evidence>
<keyword evidence="11" id="KW-1185">Reference proteome</keyword>
<dbReference type="Pfam" id="PF00984">
    <property type="entry name" value="UDPG_MGDP_dh"/>
    <property type="match status" value="1"/>
</dbReference>
<feature type="domain" description="UDP-glucose/GDP-mannose dehydrogenase C-terminal" evidence="9">
    <location>
        <begin position="313"/>
        <end position="413"/>
    </location>
</feature>
<gene>
    <name evidence="10" type="ORF">N8A98_08210</name>
</gene>
<dbReference type="PROSITE" id="PS51257">
    <property type="entry name" value="PROKAR_LIPOPROTEIN"/>
    <property type="match status" value="1"/>
</dbReference>
<proteinExistence type="inferred from homology"/>
<dbReference type="Gene3D" id="3.40.50.720">
    <property type="entry name" value="NAD(P)-binding Rossmann-like Domain"/>
    <property type="match status" value="2"/>
</dbReference>
<dbReference type="InterPro" id="IPR036291">
    <property type="entry name" value="NAD(P)-bd_dom_sf"/>
</dbReference>
<comment type="catalytic activity">
    <reaction evidence="7 8">
        <text>UDP-alpha-D-glucose + 2 NAD(+) + H2O = UDP-alpha-D-glucuronate + 2 NADH + 3 H(+)</text>
        <dbReference type="Rhea" id="RHEA:23596"/>
        <dbReference type="ChEBI" id="CHEBI:15377"/>
        <dbReference type="ChEBI" id="CHEBI:15378"/>
        <dbReference type="ChEBI" id="CHEBI:57540"/>
        <dbReference type="ChEBI" id="CHEBI:57945"/>
        <dbReference type="ChEBI" id="CHEBI:58052"/>
        <dbReference type="ChEBI" id="CHEBI:58885"/>
        <dbReference type="EC" id="1.1.1.22"/>
    </reaction>
</comment>
<dbReference type="RefSeq" id="WP_262170572.1">
    <property type="nucleotide sequence ID" value="NZ_CP104965.1"/>
</dbReference>
<dbReference type="SUPFAM" id="SSF51735">
    <property type="entry name" value="NAD(P)-binding Rossmann-fold domains"/>
    <property type="match status" value="1"/>
</dbReference>
<dbReference type="PIRSF" id="PIRSF000124">
    <property type="entry name" value="UDPglc_GDPman_dh"/>
    <property type="match status" value="1"/>
</dbReference>
<keyword evidence="5 8" id="KW-0560">Oxidoreductase</keyword>
<organism evidence="10 11">
    <name type="scientific">Devosia neptuniae</name>
    <dbReference type="NCBI Taxonomy" id="191302"/>
    <lineage>
        <taxon>Bacteria</taxon>
        <taxon>Pseudomonadati</taxon>
        <taxon>Pseudomonadota</taxon>
        <taxon>Alphaproteobacteria</taxon>
        <taxon>Hyphomicrobiales</taxon>
        <taxon>Devosiaceae</taxon>
        <taxon>Devosia</taxon>
    </lineage>
</organism>
<dbReference type="EMBL" id="CP104965">
    <property type="protein sequence ID" value="UXN71154.1"/>
    <property type="molecule type" value="Genomic_DNA"/>
</dbReference>
<accession>A0ABY6CFY9</accession>
<dbReference type="SUPFAM" id="SSF48179">
    <property type="entry name" value="6-phosphogluconate dehydrogenase C-terminal domain-like"/>
    <property type="match status" value="1"/>
</dbReference>
<dbReference type="InterPro" id="IPR014026">
    <property type="entry name" value="UDP-Glc/GDP-Man_DH_dimer"/>
</dbReference>
<dbReference type="InterPro" id="IPR028357">
    <property type="entry name" value="UDPglc_DH_bac"/>
</dbReference>
<dbReference type="SMART" id="SM00984">
    <property type="entry name" value="UDPG_MGDP_dh_C"/>
    <property type="match status" value="1"/>
</dbReference>
<protein>
    <recommendedName>
        <fullName evidence="4 8">UDP-glucose 6-dehydrogenase</fullName>
        <ecNumber evidence="3 8">1.1.1.22</ecNumber>
    </recommendedName>
</protein>
<evidence type="ECO:0000313" key="11">
    <source>
        <dbReference type="Proteomes" id="UP001061862"/>
    </source>
</evidence>